<evidence type="ECO:0000313" key="3">
    <source>
        <dbReference type="EMBL" id="QPI40148.1"/>
    </source>
</evidence>
<name>A0AAX1JIG3_9MYCO</name>
<feature type="compositionally biased region" description="Low complexity" evidence="1">
    <location>
        <begin position="69"/>
        <end position="78"/>
    </location>
</feature>
<gene>
    <name evidence="3" type="ORF">I2456_12345</name>
    <name evidence="2" type="ORF">MKUB_23460</name>
</gene>
<dbReference type="Proteomes" id="UP000465306">
    <property type="component" value="Unassembled WGS sequence"/>
</dbReference>
<dbReference type="KEGG" id="mku:I2456_12345"/>
<organism evidence="3 5">
    <name type="scientific">Mycobacterium kubicae</name>
    <dbReference type="NCBI Taxonomy" id="120959"/>
    <lineage>
        <taxon>Bacteria</taxon>
        <taxon>Bacillati</taxon>
        <taxon>Actinomycetota</taxon>
        <taxon>Actinomycetes</taxon>
        <taxon>Mycobacteriales</taxon>
        <taxon>Mycobacteriaceae</taxon>
        <taxon>Mycobacterium</taxon>
        <taxon>Mycobacterium simiae complex</taxon>
    </lineage>
</organism>
<protein>
    <submittedName>
        <fullName evidence="3">Uncharacterized protein</fullName>
    </submittedName>
</protein>
<dbReference type="RefSeq" id="WP_139823043.1">
    <property type="nucleotide sequence ID" value="NZ_BLKU01000003.1"/>
</dbReference>
<feature type="region of interest" description="Disordered" evidence="1">
    <location>
        <begin position="65"/>
        <end position="92"/>
    </location>
</feature>
<accession>A0AAX1JIG3</accession>
<evidence type="ECO:0000256" key="1">
    <source>
        <dbReference type="SAM" id="MobiDB-lite"/>
    </source>
</evidence>
<evidence type="ECO:0000313" key="4">
    <source>
        <dbReference type="Proteomes" id="UP000465306"/>
    </source>
</evidence>
<evidence type="ECO:0000313" key="5">
    <source>
        <dbReference type="Proteomes" id="UP000663583"/>
    </source>
</evidence>
<dbReference type="EMBL" id="BLKU01000003">
    <property type="protein sequence ID" value="GFG64856.1"/>
    <property type="molecule type" value="Genomic_DNA"/>
</dbReference>
<evidence type="ECO:0000313" key="2">
    <source>
        <dbReference type="EMBL" id="GFG64856.1"/>
    </source>
</evidence>
<reference evidence="2 4" key="1">
    <citation type="journal article" date="2019" name="Emerg. Microbes Infect.">
        <title>Comprehensive subspecies identification of 175 nontuberculous mycobacteria species based on 7547 genomic profiles.</title>
        <authorList>
            <person name="Matsumoto Y."/>
            <person name="Kinjo T."/>
            <person name="Motooka D."/>
            <person name="Nabeya D."/>
            <person name="Jung N."/>
            <person name="Uechi K."/>
            <person name="Horii T."/>
            <person name="Iida T."/>
            <person name="Fujita J."/>
            <person name="Nakamura S."/>
        </authorList>
    </citation>
    <scope>NUCLEOTIDE SEQUENCE [LARGE SCALE GENOMIC DNA]</scope>
    <source>
        <strain evidence="2 4">JCM 13573</strain>
    </source>
</reference>
<reference evidence="3" key="3">
    <citation type="submission" date="2020-11" db="EMBL/GenBank/DDBJ databases">
        <title>Intraspecies plasmid and genomic variation of Mycobacterium kubicae revealed by the complete genome sequences of two clinical isolates.</title>
        <authorList>
            <person name="Hendrix J.R."/>
            <person name="Epperson L.E."/>
            <person name="Honda J.R."/>
            <person name="Strong M."/>
        </authorList>
    </citation>
    <scope>NUCLEOTIDE SEQUENCE</scope>
    <source>
        <strain evidence="3">JCM 13573</strain>
    </source>
</reference>
<dbReference type="EMBL" id="CP065047">
    <property type="protein sequence ID" value="QPI40148.1"/>
    <property type="molecule type" value="Genomic_DNA"/>
</dbReference>
<proteinExistence type="predicted"/>
<reference evidence="2" key="2">
    <citation type="submission" date="2020-02" db="EMBL/GenBank/DDBJ databases">
        <authorList>
            <person name="Matsumoto Y."/>
            <person name="Kinjo T."/>
            <person name="Motooka D."/>
            <person name="Nabeya D."/>
            <person name="Jung N."/>
            <person name="Uechi K."/>
            <person name="Horii T."/>
            <person name="Iida T."/>
            <person name="Fujita J."/>
            <person name="Nakamura S."/>
        </authorList>
    </citation>
    <scope>NUCLEOTIDE SEQUENCE</scope>
    <source>
        <strain evidence="2">JCM 13573</strain>
    </source>
</reference>
<dbReference type="Proteomes" id="UP000663583">
    <property type="component" value="Chromosome"/>
</dbReference>
<dbReference type="AlphaFoldDB" id="A0AAX1JIG3"/>
<keyword evidence="4" id="KW-1185">Reference proteome</keyword>
<sequence length="116" mass="11612">MTCGGEAEAMRALLARSTTEIASSPTSMATVGCGGLVLSRSAVAVFLNDPKTEEENFLATFGTSRQRVGSPAAGPRASSADRRPIAVSRSSNSGAHIVASTLSTGGASSGVPVATR</sequence>